<dbReference type="Gene3D" id="3.10.150.10">
    <property type="entry name" value="DNA Polymerase III, subunit A, domain 2"/>
    <property type="match status" value="2"/>
</dbReference>
<dbReference type="GO" id="GO:0019985">
    <property type="term" value="P:translesion synthesis"/>
    <property type="evidence" value="ECO:0007669"/>
    <property type="project" value="TreeGrafter"/>
</dbReference>
<keyword evidence="3 7" id="KW-0235">DNA replication</keyword>
<dbReference type="PRINTS" id="PR00339">
    <property type="entry name" value="PCNACYCLIN"/>
</dbReference>
<keyword evidence="5 6" id="KW-0539">Nucleus</keyword>
<evidence type="ECO:0000256" key="4">
    <source>
        <dbReference type="ARBA" id="ARBA00023125"/>
    </source>
</evidence>
<dbReference type="GO" id="GO:0030337">
    <property type="term" value="F:DNA polymerase processivity factor activity"/>
    <property type="evidence" value="ECO:0007669"/>
    <property type="project" value="InterPro"/>
</dbReference>
<dbReference type="Proteomes" id="UP001295684">
    <property type="component" value="Unassembled WGS sequence"/>
</dbReference>
<evidence type="ECO:0000256" key="5">
    <source>
        <dbReference type="ARBA" id="ARBA00023242"/>
    </source>
</evidence>
<comment type="caution">
    <text evidence="10">The sequence shown here is derived from an EMBL/GenBank/DDBJ whole genome shotgun (WGS) entry which is preliminary data.</text>
</comment>
<dbReference type="GO" id="GO:0006272">
    <property type="term" value="P:leading strand elongation"/>
    <property type="evidence" value="ECO:0007669"/>
    <property type="project" value="TreeGrafter"/>
</dbReference>
<comment type="subcellular location">
    <subcellularLocation>
        <location evidence="1 6">Nucleus</location>
    </subcellularLocation>
</comment>
<dbReference type="GO" id="GO:0006275">
    <property type="term" value="P:regulation of DNA replication"/>
    <property type="evidence" value="ECO:0007669"/>
    <property type="project" value="InterPro"/>
</dbReference>
<reference evidence="10" key="1">
    <citation type="submission" date="2023-07" db="EMBL/GenBank/DDBJ databases">
        <authorList>
            <consortium name="AG Swart"/>
            <person name="Singh M."/>
            <person name="Singh A."/>
            <person name="Seah K."/>
            <person name="Emmerich C."/>
        </authorList>
    </citation>
    <scope>NUCLEOTIDE SEQUENCE</scope>
    <source>
        <strain evidence="10">DP1</strain>
    </source>
</reference>
<proteinExistence type="inferred from homology"/>
<dbReference type="InterPro" id="IPR022648">
    <property type="entry name" value="Pr_cel_nuc_antig_N"/>
</dbReference>
<evidence type="ECO:0000256" key="7">
    <source>
        <dbReference type="RuleBase" id="RU003671"/>
    </source>
</evidence>
<evidence type="ECO:0000256" key="2">
    <source>
        <dbReference type="ARBA" id="ARBA00010462"/>
    </source>
</evidence>
<dbReference type="PANTHER" id="PTHR11352">
    <property type="entry name" value="PROLIFERATING CELL NUCLEAR ANTIGEN"/>
    <property type="match status" value="1"/>
</dbReference>
<dbReference type="Pfam" id="PF02747">
    <property type="entry name" value="PCNA_C"/>
    <property type="match status" value="1"/>
</dbReference>
<dbReference type="CDD" id="cd00577">
    <property type="entry name" value="PCNA"/>
    <property type="match status" value="1"/>
</dbReference>
<evidence type="ECO:0000256" key="1">
    <source>
        <dbReference type="ARBA" id="ARBA00004123"/>
    </source>
</evidence>
<dbReference type="GO" id="GO:0003677">
    <property type="term" value="F:DNA binding"/>
    <property type="evidence" value="ECO:0007669"/>
    <property type="project" value="UniProtKB-KW"/>
</dbReference>
<dbReference type="EMBL" id="CAMPGE010010411">
    <property type="protein sequence ID" value="CAI2369260.1"/>
    <property type="molecule type" value="Genomic_DNA"/>
</dbReference>
<evidence type="ECO:0000259" key="9">
    <source>
        <dbReference type="Pfam" id="PF02747"/>
    </source>
</evidence>
<evidence type="ECO:0000256" key="3">
    <source>
        <dbReference type="ARBA" id="ARBA00022705"/>
    </source>
</evidence>
<evidence type="ECO:0000313" key="11">
    <source>
        <dbReference type="Proteomes" id="UP001295684"/>
    </source>
</evidence>
<keyword evidence="4 7" id="KW-0238">DNA-binding</keyword>
<dbReference type="PROSITE" id="PS01251">
    <property type="entry name" value="PCNA_1"/>
    <property type="match status" value="1"/>
</dbReference>
<feature type="domain" description="Proliferating cell nuclear antigen PCNA C-terminal" evidence="9">
    <location>
        <begin position="127"/>
        <end position="255"/>
    </location>
</feature>
<dbReference type="AlphaFoldDB" id="A0AAD1ULV2"/>
<feature type="domain" description="Proliferating cell nuclear antigen PCNA N-terminal" evidence="8">
    <location>
        <begin position="1"/>
        <end position="123"/>
    </location>
</feature>
<accession>A0AAD1ULV2</accession>
<dbReference type="GO" id="GO:0043626">
    <property type="term" value="C:PCNA complex"/>
    <property type="evidence" value="ECO:0007669"/>
    <property type="project" value="TreeGrafter"/>
</dbReference>
<dbReference type="PANTHER" id="PTHR11352:SF0">
    <property type="entry name" value="PROLIFERATING CELL NUCLEAR ANTIGEN"/>
    <property type="match status" value="1"/>
</dbReference>
<sequence length="262" mass="29130">MFEAKVASAVILKKIIDSIRDLVSDVNLDITSEGIGLQAMDSSHVALVSLTLHQKGFSEYNLEKPVTIGISVSNLAKVMKLASNDDEITLGLAEEPSHLKVVFMNKKQEKRTQFDLNLLTLDSEHLGIPDTNYTSEIMMNSFEFSKLIKELNTLCDTVTIETTIEYVRFSLESDVGIGNIQIQTSEPAEKKEDAADDPKEDTPVIQSFALKYLNMFNKASCLSNSVKLMMAAETPLVVEFEIEDIGELKYYLAPKINNDAPQ</sequence>
<keyword evidence="11" id="KW-1185">Reference proteome</keyword>
<dbReference type="GO" id="GO:0006298">
    <property type="term" value="P:mismatch repair"/>
    <property type="evidence" value="ECO:0007669"/>
    <property type="project" value="TreeGrafter"/>
</dbReference>
<dbReference type="SUPFAM" id="SSF55979">
    <property type="entry name" value="DNA clamp"/>
    <property type="match status" value="2"/>
</dbReference>
<gene>
    <name evidence="10" type="ORF">ECRASSUSDP1_LOCUS10558</name>
</gene>
<dbReference type="InterPro" id="IPR000730">
    <property type="entry name" value="Pr_cel_nuc_antig"/>
</dbReference>
<dbReference type="HAMAP" id="MF_00317">
    <property type="entry name" value="DNApol_clamp_arch"/>
    <property type="match status" value="1"/>
</dbReference>
<comment type="function">
    <text evidence="6">This protein is an auxiliary protein of DNA polymerase delta and is involved in the control of eukaryotic DNA replication by increasing the polymerase's processivity during elongation of the leading strand.</text>
</comment>
<dbReference type="InterPro" id="IPR022649">
    <property type="entry name" value="Pr_cel_nuc_antig_C"/>
</dbReference>
<name>A0AAD1ULV2_EUPCR</name>
<evidence type="ECO:0000313" key="10">
    <source>
        <dbReference type="EMBL" id="CAI2369260.1"/>
    </source>
</evidence>
<dbReference type="FunFam" id="3.10.150.10:FF:000006">
    <property type="entry name" value="Proliferating cell nuclear antigen"/>
    <property type="match status" value="1"/>
</dbReference>
<dbReference type="Pfam" id="PF00705">
    <property type="entry name" value="PCNA_N"/>
    <property type="match status" value="1"/>
</dbReference>
<organism evidence="10 11">
    <name type="scientific">Euplotes crassus</name>
    <dbReference type="NCBI Taxonomy" id="5936"/>
    <lineage>
        <taxon>Eukaryota</taxon>
        <taxon>Sar</taxon>
        <taxon>Alveolata</taxon>
        <taxon>Ciliophora</taxon>
        <taxon>Intramacronucleata</taxon>
        <taxon>Spirotrichea</taxon>
        <taxon>Hypotrichia</taxon>
        <taxon>Euplotida</taxon>
        <taxon>Euplotidae</taxon>
        <taxon>Moneuplotes</taxon>
    </lineage>
</organism>
<dbReference type="InterPro" id="IPR022659">
    <property type="entry name" value="Pr_cel_nuc_antig_CS"/>
</dbReference>
<comment type="similarity">
    <text evidence="2 7">Belongs to the PCNA family.</text>
</comment>
<dbReference type="InterPro" id="IPR046938">
    <property type="entry name" value="DNA_clamp_sf"/>
</dbReference>
<evidence type="ECO:0000259" key="8">
    <source>
        <dbReference type="Pfam" id="PF00705"/>
    </source>
</evidence>
<dbReference type="NCBIfam" id="TIGR00590">
    <property type="entry name" value="pcna"/>
    <property type="match status" value="1"/>
</dbReference>
<protein>
    <recommendedName>
        <fullName evidence="6">DNA sliding clamp PCNA</fullName>
    </recommendedName>
</protein>
<evidence type="ECO:0000256" key="6">
    <source>
        <dbReference type="RuleBase" id="RU000641"/>
    </source>
</evidence>